<dbReference type="OrthoDB" id="2095648at2759"/>
<dbReference type="PANTHER" id="PTHR46976">
    <property type="entry name" value="PROTEIN ARABIDILLO 1"/>
    <property type="match status" value="1"/>
</dbReference>
<comment type="caution">
    <text evidence="2">The sequence shown here is derived from an EMBL/GenBank/DDBJ whole genome shotgun (WGS) entry which is preliminary data.</text>
</comment>
<dbReference type="InterPro" id="IPR001810">
    <property type="entry name" value="F-box_dom"/>
</dbReference>
<dbReference type="AlphaFoldDB" id="A0A8J2PR42"/>
<dbReference type="Pfam" id="PF12937">
    <property type="entry name" value="F-box-like"/>
    <property type="match status" value="1"/>
</dbReference>
<reference evidence="2" key="1">
    <citation type="submission" date="2021-06" db="EMBL/GenBank/DDBJ databases">
        <authorList>
            <person name="Hodson N. C."/>
            <person name="Mongue J. A."/>
            <person name="Jaron S. K."/>
        </authorList>
    </citation>
    <scope>NUCLEOTIDE SEQUENCE</scope>
</reference>
<sequence length="473" mass="53698">MPCQTKVGSKKKTEDFNEIVPRKRCEGGNAMPSSNLILSWLWLIFVKLPCLSNLWSYHSFSAKSLADICKKEGLVPLSPYTLQSKQSHSDNCTFSKLAPHGKYRKVKMGSECEVSEAEKDYGALNPRSSDPSIQNIFQFRIRRLSNQRADNFSMLPDEMVLRVFKWLPKQALGRVAQTCKRLKRLSEDETLWRRVDLQGRILNDGHLGVLLSRQPVFLRLARAQIRDSPKIPPGLKAPQLSYLDLSMSVISTETLTELLNMCSSLVKLSLEHMMVSKAAIEAMHSFAATLDTLNITMCYDINPKIFAVFLQKCKNLKNLNMGCIVQDWTSEELLEVVSSFPPKLEQLNVAGFRQSLTDTHVEVIVSRCPRLIDLDLSDCQDIVMCIESITTLTNLQHLALSRCYSLDHLSYATLGNMKSLRYLEVFSFFKETSLKTLKATLPGVEINQFYFSAVARPTVGIRRSTIWNVRVRD</sequence>
<protein>
    <recommendedName>
        <fullName evidence="1">F-box domain-containing protein</fullName>
    </recommendedName>
</protein>
<keyword evidence="3" id="KW-1185">Reference proteome</keyword>
<organism evidence="2 3">
    <name type="scientific">Allacma fusca</name>
    <dbReference type="NCBI Taxonomy" id="39272"/>
    <lineage>
        <taxon>Eukaryota</taxon>
        <taxon>Metazoa</taxon>
        <taxon>Ecdysozoa</taxon>
        <taxon>Arthropoda</taxon>
        <taxon>Hexapoda</taxon>
        <taxon>Collembola</taxon>
        <taxon>Symphypleona</taxon>
        <taxon>Sminthuridae</taxon>
        <taxon>Allacma</taxon>
    </lineage>
</organism>
<feature type="domain" description="F-box" evidence="1">
    <location>
        <begin position="149"/>
        <end position="195"/>
    </location>
</feature>
<evidence type="ECO:0000259" key="1">
    <source>
        <dbReference type="PROSITE" id="PS50181"/>
    </source>
</evidence>
<accession>A0A8J2PR42</accession>
<proteinExistence type="predicted"/>
<dbReference type="Proteomes" id="UP000708208">
    <property type="component" value="Unassembled WGS sequence"/>
</dbReference>
<dbReference type="PANTHER" id="PTHR46976:SF1">
    <property type="entry name" value="PROTEIN ARABIDILLO 1"/>
    <property type="match status" value="1"/>
</dbReference>
<dbReference type="SMART" id="SM00256">
    <property type="entry name" value="FBOX"/>
    <property type="match status" value="1"/>
</dbReference>
<name>A0A8J2PR42_9HEXA</name>
<dbReference type="EMBL" id="CAJVCH010569352">
    <property type="protein sequence ID" value="CAG7833265.1"/>
    <property type="molecule type" value="Genomic_DNA"/>
</dbReference>
<evidence type="ECO:0000313" key="3">
    <source>
        <dbReference type="Proteomes" id="UP000708208"/>
    </source>
</evidence>
<evidence type="ECO:0000313" key="2">
    <source>
        <dbReference type="EMBL" id="CAG7833265.1"/>
    </source>
</evidence>
<gene>
    <name evidence="2" type="ORF">AFUS01_LOCUS42904</name>
</gene>
<dbReference type="PROSITE" id="PS50181">
    <property type="entry name" value="FBOX"/>
    <property type="match status" value="1"/>
</dbReference>